<organism evidence="8 9">
    <name type="scientific">Azospira inquinata</name>
    <dbReference type="NCBI Taxonomy" id="2785627"/>
    <lineage>
        <taxon>Bacteria</taxon>
        <taxon>Pseudomonadati</taxon>
        <taxon>Pseudomonadota</taxon>
        <taxon>Betaproteobacteria</taxon>
        <taxon>Rhodocyclales</taxon>
        <taxon>Rhodocyclaceae</taxon>
        <taxon>Azospira</taxon>
    </lineage>
</organism>
<evidence type="ECO:0000256" key="4">
    <source>
        <dbReference type="ARBA" id="ARBA00022989"/>
    </source>
</evidence>
<evidence type="ECO:0000256" key="6">
    <source>
        <dbReference type="SAM" id="Phobius"/>
    </source>
</evidence>
<feature type="transmembrane region" description="Helical" evidence="6">
    <location>
        <begin position="275"/>
        <end position="296"/>
    </location>
</feature>
<dbReference type="Pfam" id="PF07690">
    <property type="entry name" value="MFS_1"/>
    <property type="match status" value="1"/>
</dbReference>
<comment type="subcellular location">
    <subcellularLocation>
        <location evidence="1">Membrane</location>
        <topology evidence="1">Multi-pass membrane protein</topology>
    </subcellularLocation>
</comment>
<dbReference type="InterPro" id="IPR011701">
    <property type="entry name" value="MFS"/>
</dbReference>
<dbReference type="GO" id="GO:0016020">
    <property type="term" value="C:membrane"/>
    <property type="evidence" value="ECO:0007669"/>
    <property type="project" value="UniProtKB-SubCell"/>
</dbReference>
<protein>
    <submittedName>
        <fullName evidence="8">MFS transporter</fullName>
    </submittedName>
</protein>
<dbReference type="GO" id="GO:0022857">
    <property type="term" value="F:transmembrane transporter activity"/>
    <property type="evidence" value="ECO:0007669"/>
    <property type="project" value="InterPro"/>
</dbReference>
<dbReference type="RefSeq" id="WP_216128478.1">
    <property type="nucleotide sequence ID" value="NZ_CP064782.1"/>
</dbReference>
<reference evidence="8" key="1">
    <citation type="submission" date="2020-11" db="EMBL/GenBank/DDBJ databases">
        <title>Azospira inquinata sp. nov.</title>
        <authorList>
            <person name="Moe W.M."/>
            <person name="Mikes M.C."/>
        </authorList>
    </citation>
    <scope>NUCLEOTIDE SEQUENCE</scope>
    <source>
        <strain evidence="8">Azo-3</strain>
    </source>
</reference>
<evidence type="ECO:0000256" key="3">
    <source>
        <dbReference type="ARBA" id="ARBA00022692"/>
    </source>
</evidence>
<keyword evidence="3 6" id="KW-0812">Transmembrane</keyword>
<sequence length="495" mass="54300">MFLLPRSWLSGLRRRHAGVCAGLITGTDFLASSTVYVSGAYIRGGIGASPEDFLWIITLYAAAGTAAILVLERLSRVLPFRTLIRLGLGLFILGSGVAVCSQSFNQLMAARVLQGLGGGPLMTAARVMLQMSVPAERRGPQLRGFITGIFLSTALAPWAATALVQWQDWRAVFALQGAYGTAMWLLAGFALPKEAHLPRSLGHFDWMSALAFSLGTLILLHTLQDMRYQWLDRGMVLSLLLALGLFAHLAWHLHRHPDPWFNLGRIASRRYLTGVVFYGLYYLVTGALSYLTPLYLEGGEGYDVGTAGQVLTLTGLATALLLPLYFRLVPYLGDRRRVIALGFALVGGTLAWMAHNVTGSTPYQAQIWPFLLKGLFPILVVIQVAGLTFREFKHLDFAHAYALKNVLRQLAIAVGAGLGNLYWQDVSAQARTRLVERINVWNPELGPAPDSQWLARLSQEIDRQAALLSAQQVFYALALVALLGMVAILSQKNLR</sequence>
<name>A0A975SMQ5_9RHOO</name>
<feature type="transmembrane region" description="Helical" evidence="6">
    <location>
        <begin position="83"/>
        <end position="104"/>
    </location>
</feature>
<feature type="transmembrane region" description="Helical" evidence="6">
    <location>
        <begin position="21"/>
        <end position="41"/>
    </location>
</feature>
<feature type="transmembrane region" description="Helical" evidence="6">
    <location>
        <begin position="338"/>
        <end position="355"/>
    </location>
</feature>
<evidence type="ECO:0000313" key="9">
    <source>
        <dbReference type="Proteomes" id="UP000683428"/>
    </source>
</evidence>
<dbReference type="PROSITE" id="PS50850">
    <property type="entry name" value="MFS"/>
    <property type="match status" value="1"/>
</dbReference>
<evidence type="ECO:0000256" key="2">
    <source>
        <dbReference type="ARBA" id="ARBA00022448"/>
    </source>
</evidence>
<feature type="transmembrane region" description="Helical" evidence="6">
    <location>
        <begin position="172"/>
        <end position="192"/>
    </location>
</feature>
<feature type="transmembrane region" description="Helical" evidence="6">
    <location>
        <begin position="53"/>
        <end position="71"/>
    </location>
</feature>
<feature type="domain" description="Major facilitator superfamily (MFS) profile" evidence="7">
    <location>
        <begin position="14"/>
        <end position="495"/>
    </location>
</feature>
<dbReference type="InterPro" id="IPR020846">
    <property type="entry name" value="MFS_dom"/>
</dbReference>
<feature type="transmembrane region" description="Helical" evidence="6">
    <location>
        <begin position="141"/>
        <end position="160"/>
    </location>
</feature>
<feature type="transmembrane region" description="Helical" evidence="6">
    <location>
        <begin position="204"/>
        <end position="223"/>
    </location>
</feature>
<dbReference type="AlphaFoldDB" id="A0A975SMQ5"/>
<feature type="transmembrane region" description="Helical" evidence="6">
    <location>
        <begin position="473"/>
        <end position="490"/>
    </location>
</feature>
<evidence type="ECO:0000256" key="5">
    <source>
        <dbReference type="ARBA" id="ARBA00023136"/>
    </source>
</evidence>
<keyword evidence="9" id="KW-1185">Reference proteome</keyword>
<gene>
    <name evidence="8" type="ORF">Azoinq_12920</name>
</gene>
<keyword evidence="2" id="KW-0813">Transport</keyword>
<dbReference type="PANTHER" id="PTHR42718:SF9">
    <property type="entry name" value="MAJOR FACILITATOR SUPERFAMILY MULTIDRUG TRANSPORTER MFSC"/>
    <property type="match status" value="1"/>
</dbReference>
<evidence type="ECO:0000313" key="8">
    <source>
        <dbReference type="EMBL" id="QWT48725.1"/>
    </source>
</evidence>
<evidence type="ECO:0000259" key="7">
    <source>
        <dbReference type="PROSITE" id="PS50850"/>
    </source>
</evidence>
<feature type="transmembrane region" description="Helical" evidence="6">
    <location>
        <begin position="367"/>
        <end position="389"/>
    </location>
</feature>
<dbReference type="PANTHER" id="PTHR42718">
    <property type="entry name" value="MAJOR FACILITATOR SUPERFAMILY MULTIDRUG TRANSPORTER MFSC"/>
    <property type="match status" value="1"/>
</dbReference>
<dbReference type="Proteomes" id="UP000683428">
    <property type="component" value="Chromosome"/>
</dbReference>
<evidence type="ECO:0000256" key="1">
    <source>
        <dbReference type="ARBA" id="ARBA00004141"/>
    </source>
</evidence>
<dbReference type="KEGG" id="aiq:Azoinq_12920"/>
<proteinExistence type="predicted"/>
<feature type="transmembrane region" description="Helical" evidence="6">
    <location>
        <begin position="110"/>
        <end position="129"/>
    </location>
</feature>
<feature type="transmembrane region" description="Helical" evidence="6">
    <location>
        <begin position="235"/>
        <end position="254"/>
    </location>
</feature>
<keyword evidence="5 6" id="KW-0472">Membrane</keyword>
<keyword evidence="4 6" id="KW-1133">Transmembrane helix</keyword>
<accession>A0A975SMQ5</accession>
<feature type="transmembrane region" description="Helical" evidence="6">
    <location>
        <begin position="308"/>
        <end position="326"/>
    </location>
</feature>
<dbReference type="EMBL" id="CP064782">
    <property type="protein sequence ID" value="QWT48725.1"/>
    <property type="molecule type" value="Genomic_DNA"/>
</dbReference>